<evidence type="ECO:0000313" key="3">
    <source>
        <dbReference type="Proteomes" id="UP000252795"/>
    </source>
</evidence>
<name>A0A368V7B4_MARNT</name>
<accession>A0A368V7B4</accession>
<protein>
    <recommendedName>
        <fullName evidence="5">Acetylornithine deacetylase</fullName>
    </recommendedName>
</protein>
<evidence type="ECO:0000313" key="4">
    <source>
        <dbReference type="Proteomes" id="UP000253065"/>
    </source>
</evidence>
<evidence type="ECO:0000313" key="1">
    <source>
        <dbReference type="EMBL" id="RBP76133.1"/>
    </source>
</evidence>
<dbReference type="EMBL" id="QNSA01000002">
    <property type="protein sequence ID" value="RBP76133.1"/>
    <property type="molecule type" value="Genomic_DNA"/>
</dbReference>
<comment type="caution">
    <text evidence="2">The sequence shown here is derived from an EMBL/GenBank/DDBJ whole genome shotgun (WGS) entry which is preliminary data.</text>
</comment>
<dbReference type="RefSeq" id="WP_113879142.1">
    <property type="nucleotide sequence ID" value="NZ_QNSA01000002.1"/>
</dbReference>
<dbReference type="Proteomes" id="UP000252795">
    <property type="component" value="Unassembled WGS sequence"/>
</dbReference>
<organism evidence="2 3">
    <name type="scientific">Marinobacter nauticus</name>
    <name type="common">Marinobacter hydrocarbonoclasticus</name>
    <name type="synonym">Marinobacter aquaeolei</name>
    <dbReference type="NCBI Taxonomy" id="2743"/>
    <lineage>
        <taxon>Bacteria</taxon>
        <taxon>Pseudomonadati</taxon>
        <taxon>Pseudomonadota</taxon>
        <taxon>Gammaproteobacteria</taxon>
        <taxon>Pseudomonadales</taxon>
        <taxon>Marinobacteraceae</taxon>
        <taxon>Marinobacter</taxon>
    </lineage>
</organism>
<sequence>MKRLLSFLVITGIVAFAGFKAGVWWLTDQRLAEARTVLSESGVLERGRISSSVDGRVILRQAHWEDFQLTQPLQMDLIELETGSPIALLTTLMSPDSLPASWRLSVERASITLEPTMFRNWVTAAPDETAQAPLANLSCAPDPRQQLGSGDLMRMGIPDIRGDMLLEQTPDALRFELNTRETGSLELVWPDARLTMGNLADPASMGAGPLQLTVRDAGLMRRLSAYCARETGLEVSDWAGRGVAALEKGLQARGLEASPQLLALYRQWLTEGGEVTMMLAPGSETFGLPVRTDSENTVSLRVSYNGATVPDVYLTEMQRVEPALPAQAMEPVVPPEDPDFEQWYPDSVENANTWLGRRVKVTLSNENQVEGRLVSVGERDMEIARTVAGGEVAYPILIRAITQFEVWRRGRPE</sequence>
<evidence type="ECO:0000313" key="2">
    <source>
        <dbReference type="EMBL" id="RCW37006.1"/>
    </source>
</evidence>
<dbReference type="EMBL" id="QPJB01000002">
    <property type="protein sequence ID" value="RCW37006.1"/>
    <property type="molecule type" value="Genomic_DNA"/>
</dbReference>
<reference evidence="2 3" key="1">
    <citation type="submission" date="2018-07" db="EMBL/GenBank/DDBJ databases">
        <title>Freshwater and sediment microbial communities from various areas in North America, analyzing microbe dynamics in response to fracking.</title>
        <authorList>
            <person name="Lamendella R."/>
        </authorList>
    </citation>
    <scope>NUCLEOTIDE SEQUENCE [LARGE SCALE GENOMIC DNA]</scope>
    <source>
        <strain evidence="2 3">114E</strain>
        <strain evidence="1 4">114E_o</strain>
    </source>
</reference>
<gene>
    <name evidence="2" type="ORF">DET51_102152</name>
    <name evidence="1" type="ORF">DET64_102152</name>
</gene>
<proteinExistence type="predicted"/>
<dbReference type="Proteomes" id="UP000253065">
    <property type="component" value="Unassembled WGS sequence"/>
</dbReference>
<keyword evidence="4" id="KW-1185">Reference proteome</keyword>
<dbReference type="AlphaFoldDB" id="A0A368V7B4"/>
<evidence type="ECO:0008006" key="5">
    <source>
        <dbReference type="Google" id="ProtNLM"/>
    </source>
</evidence>